<proteinExistence type="predicted"/>
<dbReference type="Proteomes" id="UP000053157">
    <property type="component" value="Unassembled WGS sequence"/>
</dbReference>
<comment type="caution">
    <text evidence="1">The sequence shown here is derived from an EMBL/GenBank/DDBJ whole genome shotgun (WGS) entry which is preliminary data.</text>
</comment>
<keyword evidence="2" id="KW-1185">Reference proteome</keyword>
<accession>A0A0W1RYZ9</accession>
<dbReference type="EMBL" id="LOPV01000453">
    <property type="protein sequence ID" value="KTG18770.1"/>
    <property type="molecule type" value="Genomic_DNA"/>
</dbReference>
<evidence type="ECO:0000313" key="1">
    <source>
        <dbReference type="EMBL" id="KTG18770.1"/>
    </source>
</evidence>
<reference evidence="1 2" key="1">
    <citation type="submission" date="2015-12" db="EMBL/GenBank/DDBJ databases">
        <title>Haloferax profundi sp. nov. isolated from the Discovery deep brine-seawater interface in the Red Sea.</title>
        <authorList>
            <person name="Zhang G."/>
            <person name="Stingl U."/>
            <person name="Rashid M."/>
        </authorList>
    </citation>
    <scope>NUCLEOTIDE SEQUENCE [LARGE SCALE GENOMIC DNA]</scope>
    <source>
        <strain evidence="1 2">SB29</strain>
    </source>
</reference>
<organism evidence="1 2">
    <name type="scientific">Haloferax profundi</name>
    <dbReference type="NCBI Taxonomy" id="1544718"/>
    <lineage>
        <taxon>Archaea</taxon>
        <taxon>Methanobacteriati</taxon>
        <taxon>Methanobacteriota</taxon>
        <taxon>Stenosarchaea group</taxon>
        <taxon>Halobacteria</taxon>
        <taxon>Halobacteriales</taxon>
        <taxon>Haloferacaceae</taxon>
        <taxon>Haloferax</taxon>
    </lineage>
</organism>
<dbReference type="AlphaFoldDB" id="A0A0W1RYZ9"/>
<sequence length="104" mass="11747">MMETMLGWLRLMKERFETSNWRTQTSVALDSWALSLGKIVGRSITSLLRERSLETNLLGGSLVKMGSTTTLLNSQYHLTSTHQLCAHQLLWMLLPILSLVVSRG</sequence>
<gene>
    <name evidence="1" type="ORF">AUR66_18155</name>
</gene>
<evidence type="ECO:0000313" key="2">
    <source>
        <dbReference type="Proteomes" id="UP000053157"/>
    </source>
</evidence>
<name>A0A0W1RYZ9_9EURY</name>
<protein>
    <submittedName>
        <fullName evidence="1">Uncharacterized protein</fullName>
    </submittedName>
</protein>